<dbReference type="InterPro" id="IPR047928">
    <property type="entry name" value="Perm_prefix_1"/>
</dbReference>
<accession>A0ABR9JLS5</accession>
<keyword evidence="1" id="KW-1133">Transmembrane helix</keyword>
<evidence type="ECO:0000313" key="2">
    <source>
        <dbReference type="EMBL" id="MBE1531506.1"/>
    </source>
</evidence>
<feature type="transmembrane region" description="Helical" evidence="1">
    <location>
        <begin position="79"/>
        <end position="98"/>
    </location>
</feature>
<keyword evidence="3" id="KW-1185">Reference proteome</keyword>
<keyword evidence="1" id="KW-0812">Transmembrane</keyword>
<dbReference type="EMBL" id="JADBDZ010000001">
    <property type="protein sequence ID" value="MBE1531506.1"/>
    <property type="molecule type" value="Genomic_DNA"/>
</dbReference>
<evidence type="ECO:0008006" key="4">
    <source>
        <dbReference type="Google" id="ProtNLM"/>
    </source>
</evidence>
<feature type="transmembrane region" description="Helical" evidence="1">
    <location>
        <begin position="145"/>
        <end position="164"/>
    </location>
</feature>
<dbReference type="Proteomes" id="UP000627838">
    <property type="component" value="Unassembled WGS sequence"/>
</dbReference>
<reference evidence="2 3" key="1">
    <citation type="submission" date="2020-10" db="EMBL/GenBank/DDBJ databases">
        <title>Sequencing the genomes of 1000 actinobacteria strains.</title>
        <authorList>
            <person name="Klenk H.-P."/>
        </authorList>
    </citation>
    <scope>NUCLEOTIDE SEQUENCE [LARGE SCALE GENOMIC DNA]</scope>
    <source>
        <strain evidence="2 3">DSM 46744</strain>
    </source>
</reference>
<organism evidence="2 3">
    <name type="scientific">Actinomadura algeriensis</name>
    <dbReference type="NCBI Taxonomy" id="1679523"/>
    <lineage>
        <taxon>Bacteria</taxon>
        <taxon>Bacillati</taxon>
        <taxon>Actinomycetota</taxon>
        <taxon>Actinomycetes</taxon>
        <taxon>Streptosporangiales</taxon>
        <taxon>Thermomonosporaceae</taxon>
        <taxon>Actinomadura</taxon>
    </lineage>
</organism>
<dbReference type="NCBIfam" id="NF038403">
    <property type="entry name" value="perm_prefix_1"/>
    <property type="match status" value="1"/>
</dbReference>
<sequence length="205" mass="20548">MTVDEHVAALSAALHGPARAKERMLTEVRDGLADATDALADAGLPADAAARRAVRDFGTVEDVAPSFQHELTIAQARRTALFAALSAPVLLLCWQVAGADGGVLSHTARLVGGVAAAAALLCAGCLAATGAWARRLPVPRALPRTVAWAGTTAGAALGVSGVALTVTCVLAANAPLAALIAVLTLASHAKVASSARACRHCARLA</sequence>
<keyword evidence="1" id="KW-0472">Membrane</keyword>
<comment type="caution">
    <text evidence="2">The sequence shown here is derived from an EMBL/GenBank/DDBJ whole genome shotgun (WGS) entry which is preliminary data.</text>
</comment>
<dbReference type="RefSeq" id="WP_192758364.1">
    <property type="nucleotide sequence ID" value="NZ_JADBDZ010000001.1"/>
</dbReference>
<name>A0ABR9JLS5_9ACTN</name>
<protein>
    <recommendedName>
        <fullName evidence="4">Integral membrane protein</fullName>
    </recommendedName>
</protein>
<evidence type="ECO:0000313" key="3">
    <source>
        <dbReference type="Proteomes" id="UP000627838"/>
    </source>
</evidence>
<proteinExistence type="predicted"/>
<evidence type="ECO:0000256" key="1">
    <source>
        <dbReference type="SAM" id="Phobius"/>
    </source>
</evidence>
<gene>
    <name evidence="2" type="ORF">H4W34_001339</name>
</gene>
<feature type="transmembrane region" description="Helical" evidence="1">
    <location>
        <begin position="110"/>
        <end position="133"/>
    </location>
</feature>
<feature type="transmembrane region" description="Helical" evidence="1">
    <location>
        <begin position="170"/>
        <end position="189"/>
    </location>
</feature>